<dbReference type="EMBL" id="CP045227">
    <property type="protein sequence ID" value="QFS51636.1"/>
    <property type="molecule type" value="Genomic_DNA"/>
</dbReference>
<evidence type="ECO:0000313" key="3">
    <source>
        <dbReference type="Proteomes" id="UP000326678"/>
    </source>
</evidence>
<name>A0A5P8WHJ5_9NOSO</name>
<evidence type="ECO:0008006" key="4">
    <source>
        <dbReference type="Google" id="ProtNLM"/>
    </source>
</evidence>
<feature type="coiled-coil region" evidence="1">
    <location>
        <begin position="26"/>
        <end position="117"/>
    </location>
</feature>
<gene>
    <name evidence="2" type="ORF">GXM_09130</name>
</gene>
<protein>
    <recommendedName>
        <fullName evidence="4">ATPase involved in DNA repair</fullName>
    </recommendedName>
</protein>
<dbReference type="Proteomes" id="UP000326678">
    <property type="component" value="Chromosome Gxm2"/>
</dbReference>
<reference evidence="2 3" key="1">
    <citation type="submission" date="2019-10" db="EMBL/GenBank/DDBJ databases">
        <title>Genomic and transcriptomic insights into the perfect genentic adaptation of a filamentous nitrogen-fixing cyanobacterium to rice fields.</title>
        <authorList>
            <person name="Chen Z."/>
        </authorList>
    </citation>
    <scope>NUCLEOTIDE SEQUENCE [LARGE SCALE GENOMIC DNA]</scope>
    <source>
        <strain evidence="2">CCNUC1</strain>
    </source>
</reference>
<dbReference type="AlphaFoldDB" id="A0A5P8WHJ5"/>
<dbReference type="KEGG" id="nsh:GXM_09130"/>
<organism evidence="2 3">
    <name type="scientific">Nostoc sphaeroides CCNUC1</name>
    <dbReference type="NCBI Taxonomy" id="2653204"/>
    <lineage>
        <taxon>Bacteria</taxon>
        <taxon>Bacillati</taxon>
        <taxon>Cyanobacteriota</taxon>
        <taxon>Cyanophyceae</taxon>
        <taxon>Nostocales</taxon>
        <taxon>Nostocaceae</taxon>
        <taxon>Nostoc</taxon>
    </lineage>
</organism>
<evidence type="ECO:0000256" key="1">
    <source>
        <dbReference type="SAM" id="Coils"/>
    </source>
</evidence>
<evidence type="ECO:0000313" key="2">
    <source>
        <dbReference type="EMBL" id="QFS51636.1"/>
    </source>
</evidence>
<keyword evidence="1" id="KW-0175">Coiled coil</keyword>
<proteinExistence type="predicted"/>
<keyword evidence="3" id="KW-1185">Reference proteome</keyword>
<sequence>MLINNADLDAASVPFTRERTYPKEYSEAIAALKEQHQQELERLSQELRIGLQTEATARAEEQVSEQIQSMHFLYKQQREQNIQLQQRLDEMESLRQLQTENQQLRQRIQDLENAVEQRPSQQWGNTMTQQATKALNKQVKQALEKTIDLRSLAQEPPKENAQECLRLMGMALKNLASVMNNTQALEAAAIILGTEPTPCAIAYRAEQLEMLPQAVTDIRRVLAQPGCTWQDYWAVAQEYEVIKADYWAELTTEETELIAAHW</sequence>
<accession>A0A5P8WHJ5</accession>